<feature type="compositionally biased region" description="Acidic residues" evidence="1">
    <location>
        <begin position="10"/>
        <end position="40"/>
    </location>
</feature>
<dbReference type="EMBL" id="KN836161">
    <property type="protein sequence ID" value="KIK32643.1"/>
    <property type="molecule type" value="Genomic_DNA"/>
</dbReference>
<gene>
    <name evidence="2" type="ORF">CY34DRAFT_18895</name>
</gene>
<evidence type="ECO:0000313" key="2">
    <source>
        <dbReference type="EMBL" id="KIK32643.1"/>
    </source>
</evidence>
<organism evidence="2 3">
    <name type="scientific">Suillus luteus UH-Slu-Lm8-n1</name>
    <dbReference type="NCBI Taxonomy" id="930992"/>
    <lineage>
        <taxon>Eukaryota</taxon>
        <taxon>Fungi</taxon>
        <taxon>Dikarya</taxon>
        <taxon>Basidiomycota</taxon>
        <taxon>Agaricomycotina</taxon>
        <taxon>Agaricomycetes</taxon>
        <taxon>Agaricomycetidae</taxon>
        <taxon>Boletales</taxon>
        <taxon>Suillineae</taxon>
        <taxon>Suillaceae</taxon>
        <taxon>Suillus</taxon>
    </lineage>
</organism>
<evidence type="ECO:0000313" key="3">
    <source>
        <dbReference type="Proteomes" id="UP000054485"/>
    </source>
</evidence>
<accession>A0A0D0AL66</accession>
<keyword evidence="3" id="KW-1185">Reference proteome</keyword>
<reference evidence="3" key="2">
    <citation type="submission" date="2015-01" db="EMBL/GenBank/DDBJ databases">
        <title>Evolutionary Origins and Diversification of the Mycorrhizal Mutualists.</title>
        <authorList>
            <consortium name="DOE Joint Genome Institute"/>
            <consortium name="Mycorrhizal Genomics Consortium"/>
            <person name="Kohler A."/>
            <person name="Kuo A."/>
            <person name="Nagy L.G."/>
            <person name="Floudas D."/>
            <person name="Copeland A."/>
            <person name="Barry K.W."/>
            <person name="Cichocki N."/>
            <person name="Veneault-Fourrey C."/>
            <person name="LaButti K."/>
            <person name="Lindquist E.A."/>
            <person name="Lipzen A."/>
            <person name="Lundell T."/>
            <person name="Morin E."/>
            <person name="Murat C."/>
            <person name="Riley R."/>
            <person name="Ohm R."/>
            <person name="Sun H."/>
            <person name="Tunlid A."/>
            <person name="Henrissat B."/>
            <person name="Grigoriev I.V."/>
            <person name="Hibbett D.S."/>
            <person name="Martin F."/>
        </authorList>
    </citation>
    <scope>NUCLEOTIDE SEQUENCE [LARGE SCALE GENOMIC DNA]</scope>
    <source>
        <strain evidence="3">UH-Slu-Lm8-n1</strain>
    </source>
</reference>
<reference evidence="2 3" key="1">
    <citation type="submission" date="2014-04" db="EMBL/GenBank/DDBJ databases">
        <authorList>
            <consortium name="DOE Joint Genome Institute"/>
            <person name="Kuo A."/>
            <person name="Ruytinx J."/>
            <person name="Rineau F."/>
            <person name="Colpaert J."/>
            <person name="Kohler A."/>
            <person name="Nagy L.G."/>
            <person name="Floudas D."/>
            <person name="Copeland A."/>
            <person name="Barry K.W."/>
            <person name="Cichocki N."/>
            <person name="Veneault-Fourrey C."/>
            <person name="LaButti K."/>
            <person name="Lindquist E.A."/>
            <person name="Lipzen A."/>
            <person name="Lundell T."/>
            <person name="Morin E."/>
            <person name="Murat C."/>
            <person name="Sun H."/>
            <person name="Tunlid A."/>
            <person name="Henrissat B."/>
            <person name="Grigoriev I.V."/>
            <person name="Hibbett D.S."/>
            <person name="Martin F."/>
            <person name="Nordberg H.P."/>
            <person name="Cantor M.N."/>
            <person name="Hua S.X."/>
        </authorList>
    </citation>
    <scope>NUCLEOTIDE SEQUENCE [LARGE SCALE GENOMIC DNA]</scope>
    <source>
        <strain evidence="2 3">UH-Slu-Lm8-n1</strain>
    </source>
</reference>
<dbReference type="Proteomes" id="UP000054485">
    <property type="component" value="Unassembled WGS sequence"/>
</dbReference>
<dbReference type="InParanoid" id="A0A0D0AL66"/>
<feature type="region of interest" description="Disordered" evidence="1">
    <location>
        <begin position="1"/>
        <end position="111"/>
    </location>
</feature>
<evidence type="ECO:0000256" key="1">
    <source>
        <dbReference type="SAM" id="MobiDB-lite"/>
    </source>
</evidence>
<dbReference type="AlphaFoldDB" id="A0A0D0AL66"/>
<protein>
    <submittedName>
        <fullName evidence="2">Uncharacterized protein</fullName>
    </submittedName>
</protein>
<name>A0A0D0AL66_9AGAM</name>
<feature type="compositionally biased region" description="Basic residues" evidence="1">
    <location>
        <begin position="64"/>
        <end position="73"/>
    </location>
</feature>
<dbReference type="HOGENOM" id="CLU_1246074_0_0_1"/>
<proteinExistence type="predicted"/>
<feature type="compositionally biased region" description="Basic and acidic residues" evidence="1">
    <location>
        <begin position="90"/>
        <end position="99"/>
    </location>
</feature>
<feature type="compositionally biased region" description="Low complexity" evidence="1">
    <location>
        <begin position="74"/>
        <end position="89"/>
    </location>
</feature>
<sequence>MSNEGGDFAKDDDVDNELEGGDFTQDDDADDLMEHEEDLYESSPHKNRRPHSPSPTYLSSIWSHHPKTKHTRTRTSLSSDDSDQQNNLEDLNKVDIDNGRRHHTKKAKGAANNRDATNVGFCPSLWQKLLDCAKANFRLYIATSVPFPDKEQSIGSTRVCDEVIAKAIIQWQEQKCKLEKGYYPEFKTGMAVTVTLSPPIHFPLSPWTYGCALYLYSLGSYL</sequence>